<name>A0ABW5CHB7_9HYPH</name>
<protein>
    <submittedName>
        <fullName evidence="3">Aromatic-ring-hydroxylating dioxygenase subunit beta</fullName>
    </submittedName>
</protein>
<evidence type="ECO:0000256" key="2">
    <source>
        <dbReference type="ARBA" id="ARBA00023002"/>
    </source>
</evidence>
<comment type="caution">
    <text evidence="3">The sequence shown here is derived from an EMBL/GenBank/DDBJ whole genome shotgun (WGS) entry which is preliminary data.</text>
</comment>
<evidence type="ECO:0000313" key="3">
    <source>
        <dbReference type="EMBL" id="MFD2236565.1"/>
    </source>
</evidence>
<dbReference type="Proteomes" id="UP001597371">
    <property type="component" value="Unassembled WGS sequence"/>
</dbReference>
<dbReference type="PANTHER" id="PTHR41534:SF2">
    <property type="entry name" value="3-PHENYLPROPIONATE_CINNAMIC ACID DIOXYGENASE SUBUNIT BETA"/>
    <property type="match status" value="1"/>
</dbReference>
<dbReference type="SUPFAM" id="SSF54427">
    <property type="entry name" value="NTF2-like"/>
    <property type="match status" value="1"/>
</dbReference>
<accession>A0ABW5CHB7</accession>
<gene>
    <name evidence="3" type="ORF">ACFSKQ_03680</name>
</gene>
<proteinExistence type="inferred from homology"/>
<keyword evidence="4" id="KW-1185">Reference proteome</keyword>
<dbReference type="Gene3D" id="3.10.450.50">
    <property type="match status" value="1"/>
</dbReference>
<dbReference type="InterPro" id="IPR032710">
    <property type="entry name" value="NTF2-like_dom_sf"/>
</dbReference>
<organism evidence="3 4">
    <name type="scientific">Aureimonas populi</name>
    <dbReference type="NCBI Taxonomy" id="1701758"/>
    <lineage>
        <taxon>Bacteria</taxon>
        <taxon>Pseudomonadati</taxon>
        <taxon>Pseudomonadota</taxon>
        <taxon>Alphaproteobacteria</taxon>
        <taxon>Hyphomicrobiales</taxon>
        <taxon>Aurantimonadaceae</taxon>
        <taxon>Aureimonas</taxon>
    </lineage>
</organism>
<dbReference type="EMBL" id="JBHUIJ010000004">
    <property type="protein sequence ID" value="MFD2236565.1"/>
    <property type="molecule type" value="Genomic_DNA"/>
</dbReference>
<dbReference type="GO" id="GO:0051213">
    <property type="term" value="F:dioxygenase activity"/>
    <property type="evidence" value="ECO:0007669"/>
    <property type="project" value="UniProtKB-KW"/>
</dbReference>
<dbReference type="Pfam" id="PF00866">
    <property type="entry name" value="Ring_hydroxyl_B"/>
    <property type="match status" value="1"/>
</dbReference>
<keyword evidence="2" id="KW-0560">Oxidoreductase</keyword>
<evidence type="ECO:0000256" key="1">
    <source>
        <dbReference type="ARBA" id="ARBA00009570"/>
    </source>
</evidence>
<dbReference type="RefSeq" id="WP_209737803.1">
    <property type="nucleotide sequence ID" value="NZ_CP072611.1"/>
</dbReference>
<sequence length="169" mass="19289">MTGAEVMERPIEGDISLREAEEFIWREADILDRADYEAWLALWAPEGRYVIPLKPEATDFENTLNIVYDDAQMRRMRVERLSGGFAISATPAARTIRLASRFVTMEAGPGLIAVRSAMHLTEDKFDRQRVFVANVEHRLVRRDGALMIRDKVVRMINADGVLTSISYLF</sequence>
<dbReference type="InterPro" id="IPR000391">
    <property type="entry name" value="Rng_hydr_dOase-bsu"/>
</dbReference>
<reference evidence="4" key="1">
    <citation type="journal article" date="2019" name="Int. J. Syst. Evol. Microbiol.">
        <title>The Global Catalogue of Microorganisms (GCM) 10K type strain sequencing project: providing services to taxonomists for standard genome sequencing and annotation.</title>
        <authorList>
            <consortium name="The Broad Institute Genomics Platform"/>
            <consortium name="The Broad Institute Genome Sequencing Center for Infectious Disease"/>
            <person name="Wu L."/>
            <person name="Ma J."/>
        </authorList>
    </citation>
    <scope>NUCLEOTIDE SEQUENCE [LARGE SCALE GENOMIC DNA]</scope>
    <source>
        <strain evidence="4">ZS-35-S2</strain>
    </source>
</reference>
<keyword evidence="3" id="KW-0223">Dioxygenase</keyword>
<comment type="similarity">
    <text evidence="1">Belongs to the bacterial ring-hydroxylating dioxygenase beta subunit family.</text>
</comment>
<evidence type="ECO:0000313" key="4">
    <source>
        <dbReference type="Proteomes" id="UP001597371"/>
    </source>
</evidence>
<dbReference type="PANTHER" id="PTHR41534">
    <property type="entry name" value="BLR3401 PROTEIN"/>
    <property type="match status" value="1"/>
</dbReference>